<reference evidence="2" key="4">
    <citation type="submission" date="2019-03" db="UniProtKB">
        <authorList>
            <consortium name="EnsemblPlants"/>
        </authorList>
    </citation>
    <scope>IDENTIFICATION</scope>
</reference>
<evidence type="ECO:0000256" key="1">
    <source>
        <dbReference type="SAM" id="Phobius"/>
    </source>
</evidence>
<organism evidence="2 3">
    <name type="scientific">Aegilops tauschii subsp. strangulata</name>
    <name type="common">Goatgrass</name>
    <dbReference type="NCBI Taxonomy" id="200361"/>
    <lineage>
        <taxon>Eukaryota</taxon>
        <taxon>Viridiplantae</taxon>
        <taxon>Streptophyta</taxon>
        <taxon>Embryophyta</taxon>
        <taxon>Tracheophyta</taxon>
        <taxon>Spermatophyta</taxon>
        <taxon>Magnoliopsida</taxon>
        <taxon>Liliopsida</taxon>
        <taxon>Poales</taxon>
        <taxon>Poaceae</taxon>
        <taxon>BOP clade</taxon>
        <taxon>Pooideae</taxon>
        <taxon>Triticodae</taxon>
        <taxon>Triticeae</taxon>
        <taxon>Triticinae</taxon>
        <taxon>Aegilops</taxon>
    </lineage>
</organism>
<evidence type="ECO:0000313" key="3">
    <source>
        <dbReference type="Proteomes" id="UP000015105"/>
    </source>
</evidence>
<dbReference type="Proteomes" id="UP000015105">
    <property type="component" value="Chromosome 4D"/>
</dbReference>
<sequence length="32" mass="3690">MFSLYNSLSYVTFVTIYLTAIGLIVKFQLVML</sequence>
<keyword evidence="1" id="KW-1133">Transmembrane helix</keyword>
<keyword evidence="1" id="KW-0812">Transmembrane</keyword>
<keyword evidence="1" id="KW-0472">Membrane</keyword>
<proteinExistence type="predicted"/>
<dbReference type="EnsemblPlants" id="AET4Gv20744400.54">
    <property type="protein sequence ID" value="AET4Gv20744400.54"/>
    <property type="gene ID" value="AET4Gv20744400"/>
</dbReference>
<reference evidence="2" key="5">
    <citation type="journal article" date="2021" name="G3 (Bethesda)">
        <title>Aegilops tauschii genome assembly Aet v5.0 features greater sequence contiguity and improved annotation.</title>
        <authorList>
            <person name="Wang L."/>
            <person name="Zhu T."/>
            <person name="Rodriguez J.C."/>
            <person name="Deal K.R."/>
            <person name="Dubcovsky J."/>
            <person name="McGuire P.E."/>
            <person name="Lux T."/>
            <person name="Spannagl M."/>
            <person name="Mayer K.F.X."/>
            <person name="Baldrich P."/>
            <person name="Meyers B.C."/>
            <person name="Huo N."/>
            <person name="Gu Y.Q."/>
            <person name="Zhou H."/>
            <person name="Devos K.M."/>
            <person name="Bennetzen J.L."/>
            <person name="Unver T."/>
            <person name="Budak H."/>
            <person name="Gulick P.J."/>
            <person name="Galiba G."/>
            <person name="Kalapos B."/>
            <person name="Nelson D.R."/>
            <person name="Li P."/>
            <person name="You F.M."/>
            <person name="Luo M.C."/>
            <person name="Dvorak J."/>
        </authorList>
    </citation>
    <scope>NUCLEOTIDE SEQUENCE [LARGE SCALE GENOMIC DNA]</scope>
    <source>
        <strain evidence="2">cv. AL8/78</strain>
    </source>
</reference>
<reference evidence="3" key="1">
    <citation type="journal article" date="2014" name="Science">
        <title>Ancient hybridizations among the ancestral genomes of bread wheat.</title>
        <authorList>
            <consortium name="International Wheat Genome Sequencing Consortium,"/>
            <person name="Marcussen T."/>
            <person name="Sandve S.R."/>
            <person name="Heier L."/>
            <person name="Spannagl M."/>
            <person name="Pfeifer M."/>
            <person name="Jakobsen K.S."/>
            <person name="Wulff B.B."/>
            <person name="Steuernagel B."/>
            <person name="Mayer K.F."/>
            <person name="Olsen O.A."/>
        </authorList>
    </citation>
    <scope>NUCLEOTIDE SEQUENCE [LARGE SCALE GENOMIC DNA]</scope>
    <source>
        <strain evidence="3">cv. AL8/78</strain>
    </source>
</reference>
<accession>A0A453IZR8</accession>
<dbReference type="AlphaFoldDB" id="A0A453IZR8"/>
<keyword evidence="3" id="KW-1185">Reference proteome</keyword>
<dbReference type="Gramene" id="AET4Gv20744400.54">
    <property type="protein sequence ID" value="AET4Gv20744400.54"/>
    <property type="gene ID" value="AET4Gv20744400"/>
</dbReference>
<protein>
    <submittedName>
        <fullName evidence="2">Uncharacterized protein</fullName>
    </submittedName>
</protein>
<name>A0A453IZR8_AEGTS</name>
<reference evidence="2" key="3">
    <citation type="journal article" date="2017" name="Nature">
        <title>Genome sequence of the progenitor of the wheat D genome Aegilops tauschii.</title>
        <authorList>
            <person name="Luo M.C."/>
            <person name="Gu Y.Q."/>
            <person name="Puiu D."/>
            <person name="Wang H."/>
            <person name="Twardziok S.O."/>
            <person name="Deal K.R."/>
            <person name="Huo N."/>
            <person name="Zhu T."/>
            <person name="Wang L."/>
            <person name="Wang Y."/>
            <person name="McGuire P.E."/>
            <person name="Liu S."/>
            <person name="Long H."/>
            <person name="Ramasamy R.K."/>
            <person name="Rodriguez J.C."/>
            <person name="Van S.L."/>
            <person name="Yuan L."/>
            <person name="Wang Z."/>
            <person name="Xia Z."/>
            <person name="Xiao L."/>
            <person name="Anderson O.D."/>
            <person name="Ouyang S."/>
            <person name="Liang Y."/>
            <person name="Zimin A.V."/>
            <person name="Pertea G."/>
            <person name="Qi P."/>
            <person name="Bennetzen J.L."/>
            <person name="Dai X."/>
            <person name="Dawson M.W."/>
            <person name="Muller H.G."/>
            <person name="Kugler K."/>
            <person name="Rivarola-Duarte L."/>
            <person name="Spannagl M."/>
            <person name="Mayer K.F.X."/>
            <person name="Lu F.H."/>
            <person name="Bevan M.W."/>
            <person name="Leroy P."/>
            <person name="Li P."/>
            <person name="You F.M."/>
            <person name="Sun Q."/>
            <person name="Liu Z."/>
            <person name="Lyons E."/>
            <person name="Wicker T."/>
            <person name="Salzberg S.L."/>
            <person name="Devos K.M."/>
            <person name="Dvorak J."/>
        </authorList>
    </citation>
    <scope>NUCLEOTIDE SEQUENCE [LARGE SCALE GENOMIC DNA]</scope>
    <source>
        <strain evidence="2">cv. AL8/78</strain>
    </source>
</reference>
<feature type="transmembrane region" description="Helical" evidence="1">
    <location>
        <begin position="7"/>
        <end position="29"/>
    </location>
</feature>
<reference evidence="3" key="2">
    <citation type="journal article" date="2017" name="Nat. Plants">
        <title>The Aegilops tauschii genome reveals multiple impacts of transposons.</title>
        <authorList>
            <person name="Zhao G."/>
            <person name="Zou C."/>
            <person name="Li K."/>
            <person name="Wang K."/>
            <person name="Li T."/>
            <person name="Gao L."/>
            <person name="Zhang X."/>
            <person name="Wang H."/>
            <person name="Yang Z."/>
            <person name="Liu X."/>
            <person name="Jiang W."/>
            <person name="Mao L."/>
            <person name="Kong X."/>
            <person name="Jiao Y."/>
            <person name="Jia J."/>
        </authorList>
    </citation>
    <scope>NUCLEOTIDE SEQUENCE [LARGE SCALE GENOMIC DNA]</scope>
    <source>
        <strain evidence="3">cv. AL8/78</strain>
    </source>
</reference>
<evidence type="ECO:0000313" key="2">
    <source>
        <dbReference type="EnsemblPlants" id="AET4Gv20744400.54"/>
    </source>
</evidence>